<proteinExistence type="predicted"/>
<dbReference type="Proteomes" id="UP001259982">
    <property type="component" value="Unassembled WGS sequence"/>
</dbReference>
<dbReference type="Gene3D" id="2.60.40.1250">
    <property type="entry name" value="Thiol:disulfide interchange protein DsbD, N-terminal domain"/>
    <property type="match status" value="1"/>
</dbReference>
<comment type="caution">
    <text evidence="2">The sequence shown here is derived from an EMBL/GenBank/DDBJ whole genome shotgun (WGS) entry which is preliminary data.</text>
</comment>
<keyword evidence="3" id="KW-1185">Reference proteome</keyword>
<dbReference type="InterPro" id="IPR028250">
    <property type="entry name" value="DsbDN"/>
</dbReference>
<feature type="domain" description="Thiol:disulfide interchange protein DsbD N-terminal" evidence="1">
    <location>
        <begin position="59"/>
        <end position="172"/>
    </location>
</feature>
<protein>
    <submittedName>
        <fullName evidence="2">Protein-disulfide reductase DsbD family protein</fullName>
    </submittedName>
</protein>
<accession>A0ABU3BCN6</accession>
<evidence type="ECO:0000313" key="3">
    <source>
        <dbReference type="Proteomes" id="UP001259982"/>
    </source>
</evidence>
<organism evidence="2 3">
    <name type="scientific">Spectribacter acetivorans</name>
    <dbReference type="NCBI Taxonomy" id="3075603"/>
    <lineage>
        <taxon>Bacteria</taxon>
        <taxon>Pseudomonadati</taxon>
        <taxon>Pseudomonadota</taxon>
        <taxon>Gammaproteobacteria</taxon>
        <taxon>Salinisphaerales</taxon>
        <taxon>Salinisphaeraceae</taxon>
        <taxon>Spectribacter</taxon>
    </lineage>
</organism>
<name>A0ABU3BCN6_9GAMM</name>
<gene>
    <name evidence="2" type="ORF">RM531_15410</name>
</gene>
<dbReference type="Pfam" id="PF11412">
    <property type="entry name" value="DsbD_N"/>
    <property type="match status" value="1"/>
</dbReference>
<evidence type="ECO:0000259" key="1">
    <source>
        <dbReference type="Pfam" id="PF11412"/>
    </source>
</evidence>
<evidence type="ECO:0000313" key="2">
    <source>
        <dbReference type="EMBL" id="MDT0619860.1"/>
    </source>
</evidence>
<sequence length="176" mass="18383">MSKSLILGWVIPGLAAIAVAGVLLAWQWPAPTPEAGETVTQTGVDNDAAKTTADLVTIRAVRTDARTLRVTLDIAGDWHVNANPASLDFLIPTVLSADTDGGEPVPLTVDYPAGRDIDSGLGDAPWRVYDDGSVITATLAEASATEPLSVKVQVQACHDSGRCLTPDTVRAQVDTP</sequence>
<dbReference type="InterPro" id="IPR036929">
    <property type="entry name" value="DsbDN_sf"/>
</dbReference>
<dbReference type="EMBL" id="JAVRHY010000022">
    <property type="protein sequence ID" value="MDT0619860.1"/>
    <property type="molecule type" value="Genomic_DNA"/>
</dbReference>
<reference evidence="2 3" key="1">
    <citation type="submission" date="2023-09" db="EMBL/GenBank/DDBJ databases">
        <authorList>
            <person name="Rey-Velasco X."/>
        </authorList>
    </citation>
    <scope>NUCLEOTIDE SEQUENCE [LARGE SCALE GENOMIC DNA]</scope>
    <source>
        <strain evidence="2 3">P385</strain>
    </source>
</reference>
<dbReference type="RefSeq" id="WP_311660560.1">
    <property type="nucleotide sequence ID" value="NZ_JAVRHY010000022.1"/>
</dbReference>